<dbReference type="GO" id="GO:0004674">
    <property type="term" value="F:protein serine/threonine kinase activity"/>
    <property type="evidence" value="ECO:0007669"/>
    <property type="project" value="TreeGrafter"/>
</dbReference>
<name>A0A4Z0A8N9_9AGAM</name>
<feature type="domain" description="Protein kinase" evidence="3">
    <location>
        <begin position="1"/>
        <end position="202"/>
    </location>
</feature>
<comment type="caution">
    <text evidence="4">The sequence shown here is derived from an EMBL/GenBank/DDBJ whole genome shotgun (WGS) entry which is preliminary data.</text>
</comment>
<protein>
    <recommendedName>
        <fullName evidence="3">Protein kinase domain-containing protein</fullName>
    </recommendedName>
</protein>
<keyword evidence="2" id="KW-0067">ATP-binding</keyword>
<organism evidence="4 5">
    <name type="scientific">Hericium alpestre</name>
    <dbReference type="NCBI Taxonomy" id="135208"/>
    <lineage>
        <taxon>Eukaryota</taxon>
        <taxon>Fungi</taxon>
        <taxon>Dikarya</taxon>
        <taxon>Basidiomycota</taxon>
        <taxon>Agaricomycotina</taxon>
        <taxon>Agaricomycetes</taxon>
        <taxon>Russulales</taxon>
        <taxon>Hericiaceae</taxon>
        <taxon>Hericium</taxon>
    </lineage>
</organism>
<dbReference type="InterPro" id="IPR000719">
    <property type="entry name" value="Prot_kinase_dom"/>
</dbReference>
<evidence type="ECO:0000259" key="3">
    <source>
        <dbReference type="PROSITE" id="PS50011"/>
    </source>
</evidence>
<evidence type="ECO:0000256" key="2">
    <source>
        <dbReference type="ARBA" id="ARBA00022840"/>
    </source>
</evidence>
<dbReference type="InterPro" id="IPR011009">
    <property type="entry name" value="Kinase-like_dom_sf"/>
</dbReference>
<sequence length="202" mass="23137">MDAIHVACGRRVCLKRIASPAEQSTELQITQFFSSEQRCKDPRNHAVPLLDVLRAPNHCFLVDQTLEGLSKGLAYLHEVGIAHRDCAISNMVMDADKMFPHSFHPDFLTKDMRARRLRGVRSRTHMGGVKYYFIDFGESMKFDSTENVRIDVWSKASIHAPETLDDDRPPYDPFKVDIWAAGTTYANVLVKVRHFRTVQLLF</sequence>
<keyword evidence="1" id="KW-0547">Nucleotide-binding</keyword>
<dbReference type="OrthoDB" id="5987198at2759"/>
<dbReference type="AlphaFoldDB" id="A0A4Z0A8N9"/>
<dbReference type="Gene3D" id="1.10.510.10">
    <property type="entry name" value="Transferase(Phosphotransferase) domain 1"/>
    <property type="match status" value="1"/>
</dbReference>
<dbReference type="PROSITE" id="PS50011">
    <property type="entry name" value="PROTEIN_KINASE_DOM"/>
    <property type="match status" value="1"/>
</dbReference>
<dbReference type="SUPFAM" id="SSF56112">
    <property type="entry name" value="Protein kinase-like (PK-like)"/>
    <property type="match status" value="1"/>
</dbReference>
<keyword evidence="5" id="KW-1185">Reference proteome</keyword>
<evidence type="ECO:0000256" key="1">
    <source>
        <dbReference type="ARBA" id="ARBA00022741"/>
    </source>
</evidence>
<dbReference type="PANTHER" id="PTHR24346:SF30">
    <property type="entry name" value="MATERNAL EMBRYONIC LEUCINE ZIPPER KINASE"/>
    <property type="match status" value="1"/>
</dbReference>
<accession>A0A4Z0A8N9</accession>
<dbReference type="GO" id="GO:0005524">
    <property type="term" value="F:ATP binding"/>
    <property type="evidence" value="ECO:0007669"/>
    <property type="project" value="UniProtKB-KW"/>
</dbReference>
<dbReference type="GO" id="GO:0005737">
    <property type="term" value="C:cytoplasm"/>
    <property type="evidence" value="ECO:0007669"/>
    <property type="project" value="TreeGrafter"/>
</dbReference>
<dbReference type="GO" id="GO:0035556">
    <property type="term" value="P:intracellular signal transduction"/>
    <property type="evidence" value="ECO:0007669"/>
    <property type="project" value="TreeGrafter"/>
</dbReference>
<reference evidence="4 5" key="1">
    <citation type="submission" date="2019-02" db="EMBL/GenBank/DDBJ databases">
        <title>Genome sequencing of the rare red list fungi Hericium alpestre (H. flagellum).</title>
        <authorList>
            <person name="Buettner E."/>
            <person name="Kellner H."/>
        </authorList>
    </citation>
    <scope>NUCLEOTIDE SEQUENCE [LARGE SCALE GENOMIC DNA]</scope>
    <source>
        <strain evidence="4 5">DSM 108284</strain>
    </source>
</reference>
<evidence type="ECO:0000313" key="5">
    <source>
        <dbReference type="Proteomes" id="UP000298061"/>
    </source>
</evidence>
<proteinExistence type="predicted"/>
<evidence type="ECO:0000313" key="4">
    <source>
        <dbReference type="EMBL" id="TFY83436.1"/>
    </source>
</evidence>
<dbReference type="PANTHER" id="PTHR24346">
    <property type="entry name" value="MAP/MICROTUBULE AFFINITY-REGULATING KINASE"/>
    <property type="match status" value="1"/>
</dbReference>
<gene>
    <name evidence="4" type="ORF">EWM64_g581</name>
</gene>
<dbReference type="Pfam" id="PF00069">
    <property type="entry name" value="Pkinase"/>
    <property type="match status" value="1"/>
</dbReference>
<dbReference type="STRING" id="135208.A0A4Z0A8N9"/>
<dbReference type="Proteomes" id="UP000298061">
    <property type="component" value="Unassembled WGS sequence"/>
</dbReference>
<dbReference type="EMBL" id="SFCI01000029">
    <property type="protein sequence ID" value="TFY83436.1"/>
    <property type="molecule type" value="Genomic_DNA"/>
</dbReference>